<dbReference type="AlphaFoldDB" id="A0A8E0VFN5"/>
<gene>
    <name evidence="7" type="ORF">FBUS_06816</name>
</gene>
<dbReference type="InterPro" id="IPR006077">
    <property type="entry name" value="Vinculin/catenin"/>
</dbReference>
<keyword evidence="5" id="KW-0009">Actin-binding</keyword>
<dbReference type="GO" id="GO:0051015">
    <property type="term" value="F:actin filament binding"/>
    <property type="evidence" value="ECO:0007669"/>
    <property type="project" value="InterPro"/>
</dbReference>
<feature type="non-terminal residue" evidence="7">
    <location>
        <position position="454"/>
    </location>
</feature>
<dbReference type="InterPro" id="IPR017997">
    <property type="entry name" value="Vinculin"/>
</dbReference>
<evidence type="ECO:0000256" key="3">
    <source>
        <dbReference type="ARBA" id="ARBA00014125"/>
    </source>
</evidence>
<comment type="caution">
    <text evidence="7">The sequence shown here is derived from an EMBL/GenBank/DDBJ whole genome shotgun (WGS) entry which is preliminary data.</text>
</comment>
<dbReference type="PRINTS" id="PR00806">
    <property type="entry name" value="VINCULIN"/>
</dbReference>
<dbReference type="GO" id="GO:0005737">
    <property type="term" value="C:cytoplasm"/>
    <property type="evidence" value="ECO:0007669"/>
    <property type="project" value="UniProtKB-SubCell"/>
</dbReference>
<evidence type="ECO:0000256" key="2">
    <source>
        <dbReference type="ARBA" id="ARBA00008376"/>
    </source>
</evidence>
<dbReference type="PANTHER" id="PTHR46180">
    <property type="entry name" value="VINCULIN"/>
    <property type="match status" value="1"/>
</dbReference>
<dbReference type="GO" id="GO:0007155">
    <property type="term" value="P:cell adhesion"/>
    <property type="evidence" value="ECO:0007669"/>
    <property type="project" value="InterPro"/>
</dbReference>
<keyword evidence="8" id="KW-1185">Reference proteome</keyword>
<evidence type="ECO:0000256" key="6">
    <source>
        <dbReference type="SAM" id="MobiDB-lite"/>
    </source>
</evidence>
<proteinExistence type="inferred from homology"/>
<evidence type="ECO:0000313" key="8">
    <source>
        <dbReference type="Proteomes" id="UP000728185"/>
    </source>
</evidence>
<comment type="subcellular location">
    <subcellularLocation>
        <location evidence="1">Cytoplasm</location>
    </subcellularLocation>
</comment>
<evidence type="ECO:0000256" key="5">
    <source>
        <dbReference type="ARBA" id="ARBA00023203"/>
    </source>
</evidence>
<dbReference type="OrthoDB" id="29742at2759"/>
<evidence type="ECO:0000256" key="1">
    <source>
        <dbReference type="ARBA" id="ARBA00004496"/>
    </source>
</evidence>
<comment type="similarity">
    <text evidence="2">Belongs to the vinculin/alpha-catenin family.</text>
</comment>
<dbReference type="Pfam" id="PF01044">
    <property type="entry name" value="Vinculin"/>
    <property type="match status" value="1"/>
</dbReference>
<organism evidence="7 8">
    <name type="scientific">Fasciolopsis buskii</name>
    <dbReference type="NCBI Taxonomy" id="27845"/>
    <lineage>
        <taxon>Eukaryota</taxon>
        <taxon>Metazoa</taxon>
        <taxon>Spiralia</taxon>
        <taxon>Lophotrochozoa</taxon>
        <taxon>Platyhelminthes</taxon>
        <taxon>Trematoda</taxon>
        <taxon>Digenea</taxon>
        <taxon>Plagiorchiida</taxon>
        <taxon>Echinostomata</taxon>
        <taxon>Echinostomatoidea</taxon>
        <taxon>Fasciolidae</taxon>
        <taxon>Fasciolopsis</taxon>
    </lineage>
</organism>
<dbReference type="Gene3D" id="1.20.120.230">
    <property type="entry name" value="Alpha-catenin/vinculin-like"/>
    <property type="match status" value="2"/>
</dbReference>
<accession>A0A8E0VFN5</accession>
<reference evidence="7" key="1">
    <citation type="submission" date="2019-05" db="EMBL/GenBank/DDBJ databases">
        <title>Annotation for the trematode Fasciolopsis buski.</title>
        <authorList>
            <person name="Choi Y.-J."/>
        </authorList>
    </citation>
    <scope>NUCLEOTIDE SEQUENCE</scope>
    <source>
        <strain evidence="7">HT</strain>
        <tissue evidence="7">Whole worm</tissue>
    </source>
</reference>
<evidence type="ECO:0000313" key="7">
    <source>
        <dbReference type="EMBL" id="KAA0185745.1"/>
    </source>
</evidence>
<keyword evidence="4" id="KW-0963">Cytoplasm</keyword>
<feature type="region of interest" description="Disordered" evidence="6">
    <location>
        <begin position="250"/>
        <end position="272"/>
    </location>
</feature>
<dbReference type="Gene3D" id="1.20.120.810">
    <property type="entry name" value="Vinculin, Vh2 four-helix bundle"/>
    <property type="match status" value="1"/>
</dbReference>
<dbReference type="SUPFAM" id="SSF47220">
    <property type="entry name" value="alpha-catenin/vinculin-like"/>
    <property type="match status" value="3"/>
</dbReference>
<dbReference type="Proteomes" id="UP000728185">
    <property type="component" value="Unassembled WGS sequence"/>
</dbReference>
<protein>
    <recommendedName>
        <fullName evidence="3">Vinculin</fullName>
    </recommendedName>
</protein>
<sequence>FQAQCSQLSGTAELAAATSLSDVWRADALRCLANQLPELGAQVVLAARAVVLSAGKRNGTERGTLEQATADHFALMRQHWTDSAERMRALVDEAIDANAFIIAQEAGMIRDSDRTEQSIRETHTTGVVEATTSIARRANRVLQVATREADNSEDSRYVDRMNDAVKQLPITPMVTEAKGLVTQIKDPRAQERWRSSNRDLLSAVGFVKQAVGQSILPTQYYHQHYQRSTSVNQPSRNIDRDMPIQEMQDLSLNDSPALSRAETSDTEAEEDFNFPPPEENQPIMAAAHALHHEARLWSSRDNELIAVTKRMAALMAQLSQVVRGEYGTKKDLISVAMAIAEASLDVNRCAKVLAKECTDRRIRSNLMHLSDRILTIGNQLKILSTVKATMLESQGSSEDQENTESLVGNAQNLMQTVIETLHVAEGASIKMRVDSGFKMIWRPRPAVTGPLTVR</sequence>
<evidence type="ECO:0000256" key="4">
    <source>
        <dbReference type="ARBA" id="ARBA00022490"/>
    </source>
</evidence>
<dbReference type="EMBL" id="LUCM01010243">
    <property type="protein sequence ID" value="KAA0185745.1"/>
    <property type="molecule type" value="Genomic_DNA"/>
</dbReference>
<dbReference type="InterPro" id="IPR036723">
    <property type="entry name" value="Alpha-catenin/vinculin-like_sf"/>
</dbReference>
<name>A0A8E0VFN5_9TREM</name>